<dbReference type="Gene3D" id="3.60.15.10">
    <property type="entry name" value="Ribonuclease Z/Hydroxyacylglutathione hydrolase-like"/>
    <property type="match status" value="1"/>
</dbReference>
<evidence type="ECO:0000256" key="3">
    <source>
        <dbReference type="ARBA" id="ARBA00022692"/>
    </source>
</evidence>
<dbReference type="GO" id="GO:0005886">
    <property type="term" value="C:plasma membrane"/>
    <property type="evidence" value="ECO:0007669"/>
    <property type="project" value="UniProtKB-SubCell"/>
</dbReference>
<dbReference type="Pfam" id="PF00753">
    <property type="entry name" value="Lactamase_B"/>
    <property type="match status" value="1"/>
</dbReference>
<dbReference type="SUPFAM" id="SSF56281">
    <property type="entry name" value="Metallo-hydrolase/oxidoreductase"/>
    <property type="match status" value="1"/>
</dbReference>
<feature type="transmembrane region" description="Helical" evidence="6">
    <location>
        <begin position="257"/>
        <end position="276"/>
    </location>
</feature>
<dbReference type="GO" id="GO:0030420">
    <property type="term" value="P:establishment of competence for transformation"/>
    <property type="evidence" value="ECO:0007669"/>
    <property type="project" value="InterPro"/>
</dbReference>
<dbReference type="NCBIfam" id="TIGR00360">
    <property type="entry name" value="ComEC_N-term"/>
    <property type="match status" value="1"/>
</dbReference>
<keyword evidence="3 6" id="KW-0812">Transmembrane</keyword>
<feature type="transmembrane region" description="Helical" evidence="6">
    <location>
        <begin position="357"/>
        <end position="381"/>
    </location>
</feature>
<dbReference type="NCBIfam" id="TIGR00361">
    <property type="entry name" value="ComEC_Rec2"/>
    <property type="match status" value="1"/>
</dbReference>
<dbReference type="EMBL" id="CP001560">
    <property type="protein sequence ID" value="AFJ47592.1"/>
    <property type="molecule type" value="Genomic_DNA"/>
</dbReference>
<dbReference type="AlphaFoldDB" id="I2BAN8"/>
<evidence type="ECO:0000256" key="6">
    <source>
        <dbReference type="SAM" id="Phobius"/>
    </source>
</evidence>
<evidence type="ECO:0000256" key="1">
    <source>
        <dbReference type="ARBA" id="ARBA00004651"/>
    </source>
</evidence>
<dbReference type="InterPro" id="IPR004477">
    <property type="entry name" value="ComEC_N"/>
</dbReference>
<keyword evidence="9" id="KW-1185">Reference proteome</keyword>
<keyword evidence="4 6" id="KW-1133">Transmembrane helix</keyword>
<dbReference type="Proteomes" id="UP000001955">
    <property type="component" value="Chromosome"/>
</dbReference>
<evidence type="ECO:0000256" key="5">
    <source>
        <dbReference type="ARBA" id="ARBA00023136"/>
    </source>
</evidence>
<reference evidence="8 9" key="1">
    <citation type="journal article" date="2012" name="J. Bacteriol.">
        <title>Complete genome sequence of the B12-producing Shimwellia blattae strain DSM 4481, isolated from a cockroach.</title>
        <authorList>
            <person name="Brzuszkiewicz E."/>
            <person name="Waschkowitz T."/>
            <person name="Wiezer A."/>
            <person name="Daniel R."/>
        </authorList>
    </citation>
    <scope>NUCLEOTIDE SEQUENCE [LARGE SCALE GENOMIC DNA]</scope>
    <source>
        <strain evidence="9">ATCC 29907 / DSM 4481 / JCM 1650 / NBRC 105725 / CDC 9005-74</strain>
    </source>
</reference>
<dbReference type="PATRIC" id="fig|630626.3.peg.2428"/>
<gene>
    <name evidence="8" type="primary">ycaI</name>
    <name evidence="8" type="ordered locus">EBL_c25060</name>
</gene>
<evidence type="ECO:0000313" key="8">
    <source>
        <dbReference type="EMBL" id="AFJ47592.1"/>
    </source>
</evidence>
<dbReference type="InterPro" id="IPR052159">
    <property type="entry name" value="Competence_DNA_uptake"/>
</dbReference>
<accession>I2BAN8</accession>
<accession>K6VWY0</accession>
<dbReference type="STRING" id="630626.EBL_c25060"/>
<dbReference type="OrthoDB" id="9761531at2"/>
<feature type="domain" description="Metallo-beta-lactamase" evidence="7">
    <location>
        <begin position="507"/>
        <end position="688"/>
    </location>
</feature>
<organism evidence="8 9">
    <name type="scientific">Shimwellia blattae (strain ATCC 29907 / DSM 4481 / JCM 1650 / NBRC 105725 / CDC 9005-74)</name>
    <name type="common">Escherichia blattae</name>
    <dbReference type="NCBI Taxonomy" id="630626"/>
    <lineage>
        <taxon>Bacteria</taxon>
        <taxon>Pseudomonadati</taxon>
        <taxon>Pseudomonadota</taxon>
        <taxon>Gammaproteobacteria</taxon>
        <taxon>Enterobacterales</taxon>
        <taxon>Enterobacteriaceae</taxon>
        <taxon>Shimwellia</taxon>
    </lineage>
</organism>
<dbReference type="eggNOG" id="COG2333">
    <property type="taxonomic scope" value="Bacteria"/>
</dbReference>
<dbReference type="InterPro" id="IPR001279">
    <property type="entry name" value="Metallo-B-lactamas"/>
</dbReference>
<dbReference type="SMART" id="SM00849">
    <property type="entry name" value="Lactamase_B"/>
    <property type="match status" value="1"/>
</dbReference>
<dbReference type="PANTHER" id="PTHR30619:SF1">
    <property type="entry name" value="RECOMBINATION PROTEIN 2"/>
    <property type="match status" value="1"/>
</dbReference>
<evidence type="ECO:0000313" key="9">
    <source>
        <dbReference type="Proteomes" id="UP000001955"/>
    </source>
</evidence>
<feature type="transmembrane region" description="Helical" evidence="6">
    <location>
        <begin position="393"/>
        <end position="415"/>
    </location>
</feature>
<keyword evidence="2" id="KW-1003">Cell membrane</keyword>
<name>I2BAN8_SHIBC</name>
<dbReference type="PANTHER" id="PTHR30619">
    <property type="entry name" value="DNA INTERNALIZATION/COMPETENCE PROTEIN COMEC/REC2"/>
    <property type="match status" value="1"/>
</dbReference>
<evidence type="ECO:0000256" key="2">
    <source>
        <dbReference type="ARBA" id="ARBA00022475"/>
    </source>
</evidence>
<feature type="transmembrane region" description="Helical" evidence="6">
    <location>
        <begin position="307"/>
        <end position="323"/>
    </location>
</feature>
<dbReference type="CDD" id="cd07731">
    <property type="entry name" value="ComA-like_MBL-fold"/>
    <property type="match status" value="1"/>
</dbReference>
<dbReference type="InterPro" id="IPR035681">
    <property type="entry name" value="ComA-like_MBL"/>
</dbReference>
<protein>
    <submittedName>
        <fullName evidence="8">Rec2-related protein</fullName>
    </submittedName>
</protein>
<feature type="transmembrane region" description="Helical" evidence="6">
    <location>
        <begin position="422"/>
        <end position="445"/>
    </location>
</feature>
<comment type="subcellular location">
    <subcellularLocation>
        <location evidence="1">Cell membrane</location>
        <topology evidence="1">Multi-pass membrane protein</topology>
    </subcellularLocation>
</comment>
<proteinExistence type="predicted"/>
<feature type="transmembrane region" description="Helical" evidence="6">
    <location>
        <begin position="51"/>
        <end position="71"/>
    </location>
</feature>
<evidence type="ECO:0000259" key="7">
    <source>
        <dbReference type="SMART" id="SM00849"/>
    </source>
</evidence>
<dbReference type="Pfam" id="PF03772">
    <property type="entry name" value="Competence"/>
    <property type="match status" value="1"/>
</dbReference>
<dbReference type="RefSeq" id="WP_002439554.1">
    <property type="nucleotide sequence ID" value="NC_017910.1"/>
</dbReference>
<feature type="transmembrane region" description="Helical" evidence="6">
    <location>
        <begin position="224"/>
        <end position="245"/>
    </location>
</feature>
<dbReference type="InterPro" id="IPR036866">
    <property type="entry name" value="RibonucZ/Hydroxyglut_hydro"/>
</dbReference>
<dbReference type="HOGENOM" id="CLU_010363_3_0_6"/>
<keyword evidence="5 6" id="KW-0472">Membrane</keyword>
<feature type="transmembrane region" description="Helical" evidence="6">
    <location>
        <begin position="329"/>
        <end position="345"/>
    </location>
</feature>
<dbReference type="eggNOG" id="COG0658">
    <property type="taxonomic scope" value="Bacteria"/>
</dbReference>
<evidence type="ECO:0000256" key="4">
    <source>
        <dbReference type="ARBA" id="ARBA00022989"/>
    </source>
</evidence>
<dbReference type="KEGG" id="ebt:EBL_c25060"/>
<sequence length="753" mass="82380">MLLSLRTCCCCVIAGVLPLCWIHNIPGLAVIAGGTGLACLLLCIPVRAVRYAGLALLISCWSGLAAQRVLWPTTALTTGVIQGEGTILRPSGTGRYLVTLHRYGDKRLFPGVNIVVRGLKTPHTLCPGQRWSLWLRLRPGHGLLNIPGFDSQRYAVAHHQVVNGRVLRAQPLSLRCGWRSRFTGYLAEQAGTLRHWPVIQALAFGERQALPADVRQRFRETGTAHLMAISGLHIAQSAGVFWGLVRLLQWLLPAARIGTGLPLLAGVAGAALYTWLSGANPPAQRALLALIIWGALRLGGRRWSAEMVWLCCIAGVLLVDPLTVLSDSFRLSAGACGALILWYRWMPPPRGGGKLRYLAGLAHLQLGITALLLPLQVVIFHGVSLSAFVANMVAVPLVSLLVVPLLLLGMLLSAVPGATRGLWWLADQVLHGVLGFLAALPPGWLEADQRAVGLSLLPLVLMVIWRLRLYRSSLSVLPVALLACTYAYWHPAPPGAHWAVHMLDVGNGLAMVVEKNRRALLYDTGNRWPGGDSARQTIIPWLRWRGLHPEGVIISHGHLDHAGGLGSIQQAWPALPVYSAMLTPGHRPCFMGERWQWQGLQLRVLWPPRSQPGAENNHSCVVHISDGVRSVLLTGDIERPAELAMLKSHRGSLRADLLQVPHHGSRTSSTPRLLRQVNPGVALASVARYNPWRFPAAAVVRRYRDLGIRWYDTGKSGQISVQMFGDQMKILSARMQISPRWYHQWFGVPGDSG</sequence>
<dbReference type="InterPro" id="IPR004797">
    <property type="entry name" value="Competence_ComEC/Rec2"/>
</dbReference>